<organism evidence="1 2">
    <name type="scientific">Vibrio anguillarum</name>
    <name type="common">Listonella anguillarum</name>
    <dbReference type="NCBI Taxonomy" id="55601"/>
    <lineage>
        <taxon>Bacteria</taxon>
        <taxon>Pseudomonadati</taxon>
        <taxon>Pseudomonadota</taxon>
        <taxon>Gammaproteobacteria</taxon>
        <taxon>Vibrionales</taxon>
        <taxon>Vibrionaceae</taxon>
        <taxon>Vibrio</taxon>
    </lineage>
</organism>
<gene>
    <name evidence="1" type="ORF">EAY07_27100</name>
</gene>
<dbReference type="RefSeq" id="WP_214655336.1">
    <property type="nucleotide sequence ID" value="NZ_RDOM01001388.1"/>
</dbReference>
<feature type="non-terminal residue" evidence="1">
    <location>
        <position position="102"/>
    </location>
</feature>
<proteinExistence type="predicted"/>
<feature type="non-terminal residue" evidence="1">
    <location>
        <position position="1"/>
    </location>
</feature>
<name>A0ABD4KYH4_VIBAN</name>
<accession>A0ABD4KYH4</accession>
<dbReference type="Proteomes" id="UP000722957">
    <property type="component" value="Unassembled WGS sequence"/>
</dbReference>
<sequence length="102" mass="12002">ILVQICNIYESSDSIEDFTNFFGKTNLPFKCLNTFTDHIVYGIFKREKNRHKFPISAYEMLNLFTEFSARHGSQWPLDKIMEEVGLLYDDKSEAIIRCIKIN</sequence>
<evidence type="ECO:0000313" key="1">
    <source>
        <dbReference type="EMBL" id="MBF4275601.1"/>
    </source>
</evidence>
<protein>
    <submittedName>
        <fullName evidence="1">Uncharacterized protein</fullName>
    </submittedName>
</protein>
<reference evidence="1 2" key="1">
    <citation type="journal article" date="2021" name="PeerJ">
        <title>Analysis of 44 Vibrio anguillarum genomes reveals high genetic diversity.</title>
        <authorList>
            <person name="Hansen M.J."/>
            <person name="Dalsgaard I."/>
        </authorList>
    </citation>
    <scope>NUCLEOTIDE SEQUENCE [LARGE SCALE GENOMIC DNA]</scope>
    <source>
        <strain evidence="1 2">17-16730-2A</strain>
    </source>
</reference>
<dbReference type="EMBL" id="RDOM01001388">
    <property type="protein sequence ID" value="MBF4275601.1"/>
    <property type="molecule type" value="Genomic_DNA"/>
</dbReference>
<dbReference type="AlphaFoldDB" id="A0ABD4KYH4"/>
<evidence type="ECO:0000313" key="2">
    <source>
        <dbReference type="Proteomes" id="UP000722957"/>
    </source>
</evidence>
<comment type="caution">
    <text evidence="1">The sequence shown here is derived from an EMBL/GenBank/DDBJ whole genome shotgun (WGS) entry which is preliminary data.</text>
</comment>